<feature type="binding site" evidence="8">
    <location>
        <position position="457"/>
    </location>
    <ligand>
        <name>K(+)</name>
        <dbReference type="ChEBI" id="CHEBI:29103"/>
        <label>2</label>
    </ligand>
</feature>
<keyword evidence="13" id="KW-1185">Reference proteome</keyword>
<evidence type="ECO:0000256" key="5">
    <source>
        <dbReference type="ARBA" id="ARBA00023002"/>
    </source>
</evidence>
<dbReference type="FunFam" id="3.40.605.10:FF:000026">
    <property type="entry name" value="Aldehyde dehydrogenase, putative"/>
    <property type="match status" value="1"/>
</dbReference>
<dbReference type="Proteomes" id="UP000094342">
    <property type="component" value="Unassembled WGS sequence"/>
</dbReference>
<dbReference type="InterPro" id="IPR016163">
    <property type="entry name" value="Ald_DH_C"/>
</dbReference>
<dbReference type="InterPro" id="IPR015590">
    <property type="entry name" value="Aldehyde_DH_dom"/>
</dbReference>
<comment type="cofactor">
    <cofactor evidence="8">
        <name>K(+)</name>
        <dbReference type="ChEBI" id="CHEBI:29103"/>
    </cofactor>
    <text evidence="8">Binds 2 potassium ions per subunit.</text>
</comment>
<dbReference type="InterPro" id="IPR029510">
    <property type="entry name" value="Ald_DH_CS_GLU"/>
</dbReference>
<feature type="active site" description="Proton acceptor" evidence="8">
    <location>
        <position position="250"/>
    </location>
</feature>
<reference evidence="13" key="1">
    <citation type="submission" date="2016-05" db="EMBL/GenBank/DDBJ databases">
        <authorList>
            <person name="Li Y."/>
        </authorList>
    </citation>
    <scope>NUCLEOTIDE SEQUENCE [LARGE SCALE GENOMIC DNA]</scope>
    <source>
        <strain evidence="13">YIC4027</strain>
    </source>
</reference>
<evidence type="ECO:0000256" key="7">
    <source>
        <dbReference type="ARBA" id="ARBA00023097"/>
    </source>
</evidence>
<evidence type="ECO:0000256" key="1">
    <source>
        <dbReference type="ARBA" id="ARBA00009986"/>
    </source>
</evidence>
<feature type="binding site" evidence="8">
    <location>
        <position position="27"/>
    </location>
    <ligand>
        <name>K(+)</name>
        <dbReference type="ChEBI" id="CHEBI:29103"/>
        <label>1</label>
    </ligand>
</feature>
<dbReference type="UniPathway" id="UPA00529">
    <property type="reaction ID" value="UER00386"/>
</dbReference>
<feature type="binding site" evidence="8">
    <location>
        <begin position="176"/>
        <end position="179"/>
    </location>
    <ligand>
        <name>NAD(+)</name>
        <dbReference type="ChEBI" id="CHEBI:57540"/>
    </ligand>
</feature>
<feature type="domain" description="Aldehyde dehydrogenase" evidence="11">
    <location>
        <begin position="16"/>
        <end position="476"/>
    </location>
</feature>
<dbReference type="AlphaFoldDB" id="A0A1E3V5Y7"/>
<dbReference type="GO" id="GO:0019285">
    <property type="term" value="P:glycine betaine biosynthetic process from choline"/>
    <property type="evidence" value="ECO:0007669"/>
    <property type="project" value="UniProtKB-UniRule"/>
</dbReference>
<feature type="active site" description="Charge relay system" evidence="8">
    <location>
        <position position="461"/>
    </location>
</feature>
<comment type="subunit">
    <text evidence="8">Dimer of dimers.</text>
</comment>
<evidence type="ECO:0000256" key="8">
    <source>
        <dbReference type="HAMAP-Rule" id="MF_00804"/>
    </source>
</evidence>
<feature type="binding site" evidence="8">
    <location>
        <position position="454"/>
    </location>
    <ligand>
        <name>K(+)</name>
        <dbReference type="ChEBI" id="CHEBI:29103"/>
        <label>2</label>
    </ligand>
</feature>
<dbReference type="EMBL" id="LYBW01000062">
    <property type="protein sequence ID" value="ODR89044.1"/>
    <property type="molecule type" value="Genomic_DNA"/>
</dbReference>
<evidence type="ECO:0000313" key="13">
    <source>
        <dbReference type="Proteomes" id="UP000094342"/>
    </source>
</evidence>
<keyword evidence="5 8" id="KW-0560">Oxidoreductase</keyword>
<keyword evidence="6 8" id="KW-0520">NAD</keyword>
<dbReference type="HAMAP" id="MF_00804">
    <property type="entry name" value="BADH"/>
    <property type="match status" value="1"/>
</dbReference>
<feature type="binding site" evidence="8">
    <location>
        <position position="244"/>
    </location>
    <ligand>
        <name>K(+)</name>
        <dbReference type="ChEBI" id="CHEBI:29103"/>
        <label>2</label>
    </ligand>
</feature>
<comment type="function">
    <text evidence="8">Involved in the biosynthesis of the osmoprotectant glycine betaine. Catalyzes the irreversible oxidation of betaine aldehyde to the corresponding acid.</text>
</comment>
<dbReference type="FunFam" id="3.40.309.10:FF:000012">
    <property type="entry name" value="Betaine aldehyde dehydrogenase"/>
    <property type="match status" value="1"/>
</dbReference>
<dbReference type="EC" id="1.2.1.8" evidence="8"/>
<feature type="active site" evidence="9">
    <location>
        <position position="250"/>
    </location>
</feature>
<evidence type="ECO:0000256" key="4">
    <source>
        <dbReference type="ARBA" id="ARBA00022958"/>
    </source>
</evidence>
<comment type="pathway">
    <text evidence="8">Amine and polyamine biosynthesis; betaine biosynthesis via choline pathway; betaine from betaine aldehyde: step 1/1.</text>
</comment>
<dbReference type="Gene3D" id="3.40.605.10">
    <property type="entry name" value="Aldehyde Dehydrogenase, Chain A, domain 1"/>
    <property type="match status" value="1"/>
</dbReference>
<comment type="caution">
    <text evidence="8">Lacks conserved residue(s) required for the propagation of feature annotation.</text>
</comment>
<dbReference type="InterPro" id="IPR016162">
    <property type="entry name" value="Ald_DH_N"/>
</dbReference>
<keyword evidence="3 8" id="KW-0521">NADP</keyword>
<evidence type="ECO:0000256" key="9">
    <source>
        <dbReference type="PROSITE-ProRule" id="PRU10007"/>
    </source>
</evidence>
<keyword evidence="2 8" id="KW-0479">Metal-binding</keyword>
<dbReference type="Pfam" id="PF00171">
    <property type="entry name" value="Aldedh"/>
    <property type="match status" value="1"/>
</dbReference>
<comment type="caution">
    <text evidence="12">The sequence shown here is derived from an EMBL/GenBank/DDBJ whole genome shotgun (WGS) entry which is preliminary data.</text>
</comment>
<comment type="catalytic activity">
    <reaction evidence="8">
        <text>betaine aldehyde + NAD(+) + H2O = glycine betaine + NADH + 2 H(+)</text>
        <dbReference type="Rhea" id="RHEA:15305"/>
        <dbReference type="ChEBI" id="CHEBI:15377"/>
        <dbReference type="ChEBI" id="CHEBI:15378"/>
        <dbReference type="ChEBI" id="CHEBI:15710"/>
        <dbReference type="ChEBI" id="CHEBI:17750"/>
        <dbReference type="ChEBI" id="CHEBI:57540"/>
        <dbReference type="ChEBI" id="CHEBI:57945"/>
        <dbReference type="EC" id="1.2.1.8"/>
    </reaction>
</comment>
<feature type="binding site" evidence="8">
    <location>
        <position position="252"/>
    </location>
    <ligand>
        <name>NAD(+)</name>
        <dbReference type="ChEBI" id="CHEBI:57540"/>
    </ligand>
</feature>
<dbReference type="InterPro" id="IPR011264">
    <property type="entry name" value="BADH"/>
</dbReference>
<dbReference type="FunFam" id="3.40.605.10:FF:000007">
    <property type="entry name" value="NAD/NADP-dependent betaine aldehyde dehydrogenase"/>
    <property type="match status" value="1"/>
</dbReference>
<sequence>MRAQPKASHFIDGEYVEDAAGTMIESIYPATGEVIARLHAATPAIVEKAIAAAKRAQPGWAAMSATARGRVLKRAAEIMRERNRELSELETLDTGKPIQETIVADPTSGADSLEFFGGVAPAALNGDYIPLGGDFAYTKRVPLGVCVGIGAWNYPQQIACWKAAPALVAGNAMVFKPSENTPLGALKIAEILIEAGLPKGLFNVIQGDRSTGPLLVNHPGIAKVSLTGSVPTGKRVAGAAAAELKHVTMELGGKSPLIVFDDADLESAIGGAMLGNFYSTGQVCSNGTRVFVQRRIKDSFLSRLKERTETIVIGDPMDEATQLGPMVSRAQRDKVFSYIEKGKAEGARLLTGGGIPNHVSGEGTYIQPTVFADVSDEMTIAREEIFGPVMCVLDFDEEAEVVARANATEFGLSAGVFTADLTRAHRVVDRLEAGTLWINTYNLCPVEIPFGGSKQSGFGRENSVAALNHYTELKTVYVGMGPVEAPY</sequence>
<dbReference type="STRING" id="1752398.A8M32_21515"/>
<feature type="binding site" evidence="8">
    <location>
        <position position="93"/>
    </location>
    <ligand>
        <name>K(+)</name>
        <dbReference type="ChEBI" id="CHEBI:29103"/>
        <label>1</label>
    </ligand>
</feature>
<feature type="active site" description="Nucleophile" evidence="8">
    <location>
        <position position="284"/>
    </location>
</feature>
<dbReference type="OrthoDB" id="9772584at2"/>
<protein>
    <recommendedName>
        <fullName evidence="8">Betaine aldehyde dehydrogenase</fullName>
        <shortName evidence="8">BADH</shortName>
        <ecNumber evidence="8">1.2.1.8</ecNumber>
    </recommendedName>
</protein>
<feature type="modified residue" description="Cysteine sulfenic acid (-SOH)" evidence="8">
    <location>
        <position position="284"/>
    </location>
</feature>
<accession>A0A1E3V5Y7</accession>
<dbReference type="NCBIfam" id="NF009725">
    <property type="entry name" value="PRK13252.1"/>
    <property type="match status" value="1"/>
</dbReference>
<dbReference type="NCBIfam" id="TIGR01804">
    <property type="entry name" value="BADH"/>
    <property type="match status" value="1"/>
</dbReference>
<evidence type="ECO:0000256" key="2">
    <source>
        <dbReference type="ARBA" id="ARBA00022723"/>
    </source>
</evidence>
<gene>
    <name evidence="8" type="primary">betB</name>
    <name evidence="12" type="ORF">A8M32_21515</name>
</gene>
<evidence type="ECO:0000256" key="6">
    <source>
        <dbReference type="ARBA" id="ARBA00023027"/>
    </source>
</evidence>
<organism evidence="12 13">
    <name type="scientific">Sinorhizobium alkalisoli</name>
    <dbReference type="NCBI Taxonomy" id="1752398"/>
    <lineage>
        <taxon>Bacteria</taxon>
        <taxon>Pseudomonadati</taxon>
        <taxon>Pseudomonadota</taxon>
        <taxon>Alphaproteobacteria</taxon>
        <taxon>Hyphomicrobiales</taxon>
        <taxon>Rhizobiaceae</taxon>
        <taxon>Sinorhizobium/Ensifer group</taxon>
        <taxon>Sinorhizobium</taxon>
    </lineage>
</organism>
<dbReference type="InterPro" id="IPR016161">
    <property type="entry name" value="Ald_DH/histidinol_DH"/>
</dbReference>
<dbReference type="PROSITE" id="PS00687">
    <property type="entry name" value="ALDEHYDE_DEHYDR_GLU"/>
    <property type="match status" value="1"/>
</dbReference>
<proteinExistence type="inferred from homology"/>
<name>A0A1E3V5Y7_9HYPH</name>
<dbReference type="CDD" id="cd07090">
    <property type="entry name" value="ALDH_F9_TMBADH"/>
    <property type="match status" value="1"/>
</dbReference>
<dbReference type="PROSITE" id="PS00070">
    <property type="entry name" value="ALDEHYDE_DEHYDR_CYS"/>
    <property type="match status" value="1"/>
</dbReference>
<dbReference type="GO" id="GO:0008802">
    <property type="term" value="F:betaine-aldehyde dehydrogenase (NAD+) activity"/>
    <property type="evidence" value="ECO:0007669"/>
    <property type="project" value="UniProtKB-UniRule"/>
</dbReference>
<feature type="binding site" description="covalent" evidence="8">
    <location>
        <position position="284"/>
    </location>
    <ligand>
        <name>NAD(+)</name>
        <dbReference type="ChEBI" id="CHEBI:57540"/>
    </ligand>
</feature>
<dbReference type="RefSeq" id="WP_069460444.1">
    <property type="nucleotide sequence ID" value="NZ_LYBW01000062.1"/>
</dbReference>
<evidence type="ECO:0000256" key="10">
    <source>
        <dbReference type="RuleBase" id="RU003345"/>
    </source>
</evidence>
<keyword evidence="4 8" id="KW-0630">Potassium</keyword>
<evidence type="ECO:0000256" key="3">
    <source>
        <dbReference type="ARBA" id="ARBA00022857"/>
    </source>
</evidence>
<dbReference type="PANTHER" id="PTHR11699">
    <property type="entry name" value="ALDEHYDE DEHYDROGENASE-RELATED"/>
    <property type="match status" value="1"/>
</dbReference>
<feature type="binding site" evidence="8">
    <location>
        <begin position="150"/>
        <end position="152"/>
    </location>
    <ligand>
        <name>NAD(+)</name>
        <dbReference type="ChEBI" id="CHEBI:57540"/>
    </ligand>
</feature>
<feature type="binding site" evidence="8">
    <location>
        <position position="26"/>
    </location>
    <ligand>
        <name>K(+)</name>
        <dbReference type="ChEBI" id="CHEBI:29103"/>
        <label>1</label>
    </ligand>
</feature>
<evidence type="ECO:0000313" key="12">
    <source>
        <dbReference type="EMBL" id="ODR89044.1"/>
    </source>
</evidence>
<dbReference type="InterPro" id="IPR016160">
    <property type="entry name" value="Ald_DH_CS_CYS"/>
</dbReference>
<dbReference type="GO" id="GO:0046872">
    <property type="term" value="F:metal ion binding"/>
    <property type="evidence" value="ECO:0007669"/>
    <property type="project" value="UniProtKB-KW"/>
</dbReference>
<comment type="similarity">
    <text evidence="1 8 10">Belongs to the aldehyde dehydrogenase family.</text>
</comment>
<keyword evidence="7 8" id="KW-0558">Oxidation</keyword>
<dbReference type="Gene3D" id="3.40.309.10">
    <property type="entry name" value="Aldehyde Dehydrogenase, Chain A, domain 2"/>
    <property type="match status" value="1"/>
</dbReference>
<dbReference type="SUPFAM" id="SSF53720">
    <property type="entry name" value="ALDH-like"/>
    <property type="match status" value="1"/>
</dbReference>
<feature type="binding site" evidence="8">
    <location>
        <position position="384"/>
    </location>
    <ligand>
        <name>NAD(+)</name>
        <dbReference type="ChEBI" id="CHEBI:57540"/>
    </ligand>
</feature>
<feature type="active site" description="Charge relay system" evidence="8">
    <location>
        <position position="162"/>
    </location>
</feature>
<evidence type="ECO:0000259" key="11">
    <source>
        <dbReference type="Pfam" id="PF00171"/>
    </source>
</evidence>